<dbReference type="EMBL" id="QEFC01000086">
    <property type="protein sequence ID" value="KAE9466525.1"/>
    <property type="molecule type" value="Genomic_DNA"/>
</dbReference>
<evidence type="ECO:0000256" key="2">
    <source>
        <dbReference type="ARBA" id="ARBA00022679"/>
    </source>
</evidence>
<comment type="similarity">
    <text evidence="1">Belongs to the UDP-glycosyltransferase family.</text>
</comment>
<dbReference type="PANTHER" id="PTHR48047:SF51">
    <property type="entry name" value="GLYCOSYLTRANSFERASE"/>
    <property type="match status" value="1"/>
</dbReference>
<dbReference type="OrthoDB" id="5835829at2759"/>
<accession>A0A6A4M7H6</accession>
<dbReference type="GO" id="GO:0035251">
    <property type="term" value="F:UDP-glucosyltransferase activity"/>
    <property type="evidence" value="ECO:0007669"/>
    <property type="project" value="TreeGrafter"/>
</dbReference>
<keyword evidence="2" id="KW-0808">Transferase</keyword>
<dbReference type="SUPFAM" id="SSF53756">
    <property type="entry name" value="UDP-Glycosyltransferase/glycogen phosphorylase"/>
    <property type="match status" value="1"/>
</dbReference>
<feature type="non-terminal residue" evidence="4">
    <location>
        <position position="1"/>
    </location>
</feature>
<evidence type="ECO:0000256" key="3">
    <source>
        <dbReference type="ARBA" id="ARBA00023241"/>
    </source>
</evidence>
<gene>
    <name evidence="4" type="ORF">C3L33_01584</name>
</gene>
<evidence type="ECO:0000313" key="4">
    <source>
        <dbReference type="EMBL" id="KAE9466525.1"/>
    </source>
</evidence>
<dbReference type="FunFam" id="3.40.50.2000:FF:000431">
    <property type="entry name" value="UDP-glycosyltransferase 90A1"/>
    <property type="match status" value="1"/>
</dbReference>
<evidence type="ECO:0000313" key="5">
    <source>
        <dbReference type="Proteomes" id="UP000428333"/>
    </source>
</evidence>
<evidence type="ECO:0000256" key="1">
    <source>
        <dbReference type="ARBA" id="ARBA00009995"/>
    </source>
</evidence>
<comment type="caution">
    <text evidence="4">The sequence shown here is derived from an EMBL/GenBank/DDBJ whole genome shotgun (WGS) entry which is preliminary data.</text>
</comment>
<keyword evidence="5" id="KW-1185">Reference proteome</keyword>
<reference evidence="4 5" key="1">
    <citation type="journal article" date="2019" name="Genome Biol. Evol.">
        <title>The Rhododendron genome and chromosomal organization provide insight into shared whole-genome duplications across the heath family (Ericaceae).</title>
        <authorList>
            <person name="Soza V.L."/>
            <person name="Lindsley D."/>
            <person name="Waalkes A."/>
            <person name="Ramage E."/>
            <person name="Patwardhan R.P."/>
            <person name="Burton J.N."/>
            <person name="Adey A."/>
            <person name="Kumar A."/>
            <person name="Qiu R."/>
            <person name="Shendure J."/>
            <person name="Hall B."/>
        </authorList>
    </citation>
    <scope>NUCLEOTIDE SEQUENCE [LARGE SCALE GENOMIC DNA]</scope>
    <source>
        <strain evidence="4">RSF 1966-606</strain>
    </source>
</reference>
<keyword evidence="3" id="KW-0284">Flavonoid biosynthesis</keyword>
<dbReference type="InterPro" id="IPR002213">
    <property type="entry name" value="UDP_glucos_trans"/>
</dbReference>
<dbReference type="Gene3D" id="3.40.50.2000">
    <property type="entry name" value="Glycogen Phosphorylase B"/>
    <property type="match status" value="3"/>
</dbReference>
<sequence>MVDQQSAAKFEIPRLVSYSMSNYSQVVLNAVFLNGLLSGPELDDEPFVMTNFPWIKLTRNDFEEPLNSREPKGPYMDFFTSVFAATSKSYGIISNSFYELEALYVEYCNRRESEPKSWCIGPLCLAEPLKTKPPSCQKPTWLRWLDQKLAEGSGVLYVAFGTQAEISSQQLHEIAIGLEESKVNFLWVTRKIGPELDDGVRGFLSHCGWNSVSESICAKVPILAWPMMAEQHINARMVVEEIKVGLRVETSNGSVRGFVKWEGLEKMVRELMEGEMGKEVKKKVKEFGEAARKAIEEGGSSWHSLNQLIGELHVSTTASNYGK</sequence>
<dbReference type="CDD" id="cd03784">
    <property type="entry name" value="GT1_Gtf-like"/>
    <property type="match status" value="1"/>
</dbReference>
<dbReference type="Proteomes" id="UP000428333">
    <property type="component" value="Linkage Group LG01"/>
</dbReference>
<dbReference type="Pfam" id="PF00201">
    <property type="entry name" value="UDPGT"/>
    <property type="match status" value="1"/>
</dbReference>
<organism evidence="4 5">
    <name type="scientific">Rhododendron williamsianum</name>
    <dbReference type="NCBI Taxonomy" id="262921"/>
    <lineage>
        <taxon>Eukaryota</taxon>
        <taxon>Viridiplantae</taxon>
        <taxon>Streptophyta</taxon>
        <taxon>Embryophyta</taxon>
        <taxon>Tracheophyta</taxon>
        <taxon>Spermatophyta</taxon>
        <taxon>Magnoliopsida</taxon>
        <taxon>eudicotyledons</taxon>
        <taxon>Gunneridae</taxon>
        <taxon>Pentapetalae</taxon>
        <taxon>asterids</taxon>
        <taxon>Ericales</taxon>
        <taxon>Ericaceae</taxon>
        <taxon>Ericoideae</taxon>
        <taxon>Rhodoreae</taxon>
        <taxon>Rhododendron</taxon>
    </lineage>
</organism>
<proteinExistence type="inferred from homology"/>
<protein>
    <recommendedName>
        <fullName evidence="6">UDP-glycosyltransferases domain-containing protein</fullName>
    </recommendedName>
</protein>
<dbReference type="AlphaFoldDB" id="A0A6A4M7H6"/>
<evidence type="ECO:0008006" key="6">
    <source>
        <dbReference type="Google" id="ProtNLM"/>
    </source>
</evidence>
<dbReference type="PANTHER" id="PTHR48047">
    <property type="entry name" value="GLYCOSYLTRANSFERASE"/>
    <property type="match status" value="1"/>
</dbReference>
<name>A0A6A4M7H6_9ERIC</name>
<dbReference type="GO" id="GO:0009813">
    <property type="term" value="P:flavonoid biosynthetic process"/>
    <property type="evidence" value="ECO:0007669"/>
    <property type="project" value="UniProtKB-KW"/>
</dbReference>